<dbReference type="STRING" id="1227466.C464_00344"/>
<gene>
    <name evidence="2" type="ORF">C464_00344</name>
</gene>
<organism evidence="2 3">
    <name type="scientific">Halorubrum coriense DSM 10284</name>
    <dbReference type="NCBI Taxonomy" id="1227466"/>
    <lineage>
        <taxon>Archaea</taxon>
        <taxon>Methanobacteriati</taxon>
        <taxon>Methanobacteriota</taxon>
        <taxon>Stenosarchaea group</taxon>
        <taxon>Halobacteria</taxon>
        <taxon>Halobacteriales</taxon>
        <taxon>Haloferacaceae</taxon>
        <taxon>Halorubrum</taxon>
    </lineage>
</organism>
<proteinExistence type="predicted"/>
<evidence type="ECO:0000313" key="2">
    <source>
        <dbReference type="EMBL" id="ELZ51798.1"/>
    </source>
</evidence>
<reference evidence="2 3" key="1">
    <citation type="journal article" date="2014" name="PLoS Genet.">
        <title>Phylogenetically driven sequencing of extremely halophilic archaea reveals strategies for static and dynamic osmo-response.</title>
        <authorList>
            <person name="Becker E.A."/>
            <person name="Seitzer P.M."/>
            <person name="Tritt A."/>
            <person name="Larsen D."/>
            <person name="Krusor M."/>
            <person name="Yao A.I."/>
            <person name="Wu D."/>
            <person name="Madern D."/>
            <person name="Eisen J.A."/>
            <person name="Darling A.E."/>
            <person name="Facciotti M.T."/>
        </authorList>
    </citation>
    <scope>NUCLEOTIDE SEQUENCE [LARGE SCALE GENOMIC DNA]</scope>
    <source>
        <strain evidence="2 3">DSM 10284</strain>
    </source>
</reference>
<dbReference type="AlphaFoldDB" id="M0EXJ3"/>
<dbReference type="SUPFAM" id="SSF69349">
    <property type="entry name" value="Phage fibre proteins"/>
    <property type="match status" value="1"/>
</dbReference>
<keyword evidence="3" id="KW-1185">Reference proteome</keyword>
<accession>M0EXJ3</accession>
<evidence type="ECO:0000313" key="3">
    <source>
        <dbReference type="Proteomes" id="UP000011509"/>
    </source>
</evidence>
<protein>
    <submittedName>
        <fullName evidence="2">Uncharacterized protein</fullName>
    </submittedName>
</protein>
<name>M0EXJ3_9EURY</name>
<evidence type="ECO:0000256" key="1">
    <source>
        <dbReference type="SAM" id="MobiDB-lite"/>
    </source>
</evidence>
<dbReference type="Proteomes" id="UP000011509">
    <property type="component" value="Unassembled WGS sequence"/>
</dbReference>
<dbReference type="RefSeq" id="WP_006111480.1">
    <property type="nucleotide sequence ID" value="NZ_AOJL01000005.1"/>
</dbReference>
<comment type="caution">
    <text evidence="2">The sequence shown here is derived from an EMBL/GenBank/DDBJ whole genome shotgun (WGS) entry which is preliminary data.</text>
</comment>
<feature type="compositionally biased region" description="Polar residues" evidence="1">
    <location>
        <begin position="90"/>
        <end position="104"/>
    </location>
</feature>
<dbReference type="PATRIC" id="fig|1227466.3.peg.69"/>
<dbReference type="EMBL" id="AOJL01000005">
    <property type="protein sequence ID" value="ELZ51798.1"/>
    <property type="molecule type" value="Genomic_DNA"/>
</dbReference>
<feature type="region of interest" description="Disordered" evidence="1">
    <location>
        <begin position="69"/>
        <end position="200"/>
    </location>
</feature>
<sequence>MAANRGFVALLALVVLVWGVAFSGGLTVALLTSTADVTTTFETPDELAEIDESSGSGFAVVTVPVGNETATAGGNRTAGEANGTAPAANGTETGENVSIPTDGNVSAPADGNVSAPADGNVSAPAGENVSAPADGNVSAPADAPTQNESSPPSDAPGPVTNESAPAGNATAEEPTAPDANDFGAVAGRHSPEPSRFGSEA</sequence>
<dbReference type="OrthoDB" id="331487at2157"/>